<dbReference type="CDD" id="cd00090">
    <property type="entry name" value="HTH_ARSR"/>
    <property type="match status" value="1"/>
</dbReference>
<accession>A0A6A8G4K1</accession>
<dbReference type="Proteomes" id="UP000443423">
    <property type="component" value="Unassembled WGS sequence"/>
</dbReference>
<proteinExistence type="predicted"/>
<reference evidence="1 2" key="1">
    <citation type="submission" date="2019-11" db="EMBL/GenBank/DDBJ databases">
        <title>Whole genome sequence of Haloferax sp. MBLA0078.</title>
        <authorList>
            <person name="Seo M.-J."/>
            <person name="Cho E.-S."/>
        </authorList>
    </citation>
    <scope>NUCLEOTIDE SEQUENCE [LARGE SCALE GENOMIC DNA]</scope>
    <source>
        <strain evidence="1 2">MBLA0078</strain>
    </source>
</reference>
<dbReference type="InterPro" id="IPR036388">
    <property type="entry name" value="WH-like_DNA-bd_sf"/>
</dbReference>
<dbReference type="RefSeq" id="WP_151109460.1">
    <property type="nucleotide sequence ID" value="NZ_WKJQ01000001.1"/>
</dbReference>
<dbReference type="OrthoDB" id="311452at2157"/>
<evidence type="ECO:0000313" key="1">
    <source>
        <dbReference type="EMBL" id="MRW95715.1"/>
    </source>
</evidence>
<sequence>MDGSVSSGELLDILGDTESRVLLVALCRKSQSAKELGETADLSLPTVYRRLDRLVEFDLVTSATEVRADGTHYRQYECTFDETTVSLSPEGFHVELSVDDDTVLPGRTPSTDD</sequence>
<dbReference type="SUPFAM" id="SSF46785">
    <property type="entry name" value="Winged helix' DNA-binding domain"/>
    <property type="match status" value="1"/>
</dbReference>
<dbReference type="Gene3D" id="1.10.10.10">
    <property type="entry name" value="Winged helix-like DNA-binding domain superfamily/Winged helix DNA-binding domain"/>
    <property type="match status" value="1"/>
</dbReference>
<dbReference type="InterPro" id="IPR011991">
    <property type="entry name" value="ArsR-like_HTH"/>
</dbReference>
<dbReference type="AlphaFoldDB" id="A0A6A8G4K1"/>
<dbReference type="EMBL" id="WKJQ01000001">
    <property type="protein sequence ID" value="MRW95715.1"/>
    <property type="molecule type" value="Genomic_DNA"/>
</dbReference>
<keyword evidence="2" id="KW-1185">Reference proteome</keyword>
<comment type="caution">
    <text evidence="1">The sequence shown here is derived from an EMBL/GenBank/DDBJ whole genome shotgun (WGS) entry which is preliminary data.</text>
</comment>
<organism evidence="1 2">
    <name type="scientific">Haloferax marinum</name>
    <dbReference type="NCBI Taxonomy" id="2666143"/>
    <lineage>
        <taxon>Archaea</taxon>
        <taxon>Methanobacteriati</taxon>
        <taxon>Methanobacteriota</taxon>
        <taxon>Stenosarchaea group</taxon>
        <taxon>Halobacteria</taxon>
        <taxon>Halobacteriales</taxon>
        <taxon>Haloferacaceae</taxon>
        <taxon>Haloferax</taxon>
    </lineage>
</organism>
<evidence type="ECO:0000313" key="2">
    <source>
        <dbReference type="Proteomes" id="UP000443423"/>
    </source>
</evidence>
<protein>
    <submittedName>
        <fullName evidence="1">Helix-turn-helix domain-containing protein</fullName>
    </submittedName>
</protein>
<dbReference type="InterPro" id="IPR036390">
    <property type="entry name" value="WH_DNA-bd_sf"/>
</dbReference>
<name>A0A6A8G4K1_9EURY</name>
<gene>
    <name evidence="1" type="ORF">GJR99_03880</name>
</gene>